<dbReference type="Proteomes" id="UP001396334">
    <property type="component" value="Unassembled WGS sequence"/>
</dbReference>
<accession>A0ABR2Q6R5</accession>
<feature type="compositionally biased region" description="Basic and acidic residues" evidence="1">
    <location>
        <begin position="115"/>
        <end position="144"/>
    </location>
</feature>
<keyword evidence="3" id="KW-1185">Reference proteome</keyword>
<feature type="region of interest" description="Disordered" evidence="1">
    <location>
        <begin position="32"/>
        <end position="180"/>
    </location>
</feature>
<comment type="caution">
    <text evidence="2">The sequence shown here is derived from an EMBL/GenBank/DDBJ whole genome shotgun (WGS) entry which is preliminary data.</text>
</comment>
<evidence type="ECO:0000256" key="1">
    <source>
        <dbReference type="SAM" id="MobiDB-lite"/>
    </source>
</evidence>
<protein>
    <submittedName>
        <fullName evidence="2">Uncharacterized protein</fullName>
    </submittedName>
</protein>
<reference evidence="2 3" key="1">
    <citation type="journal article" date="2024" name="G3 (Bethesda)">
        <title>Genome assembly of Hibiscus sabdariffa L. provides insights into metabolisms of medicinal natural products.</title>
        <authorList>
            <person name="Kim T."/>
        </authorList>
    </citation>
    <scope>NUCLEOTIDE SEQUENCE [LARGE SCALE GENOMIC DNA]</scope>
    <source>
        <strain evidence="2">TK-2024</strain>
        <tissue evidence="2">Old leaves</tissue>
    </source>
</reference>
<evidence type="ECO:0000313" key="2">
    <source>
        <dbReference type="EMBL" id="KAK8996369.1"/>
    </source>
</evidence>
<feature type="compositionally biased region" description="Basic and acidic residues" evidence="1">
    <location>
        <begin position="32"/>
        <end position="53"/>
    </location>
</feature>
<feature type="compositionally biased region" description="Acidic residues" evidence="1">
    <location>
        <begin position="75"/>
        <end position="84"/>
    </location>
</feature>
<dbReference type="EMBL" id="JBBPBN010000045">
    <property type="protein sequence ID" value="KAK8996369.1"/>
    <property type="molecule type" value="Genomic_DNA"/>
</dbReference>
<evidence type="ECO:0000313" key="3">
    <source>
        <dbReference type="Proteomes" id="UP001396334"/>
    </source>
</evidence>
<proteinExistence type="predicted"/>
<name>A0ABR2Q6R5_9ROSI</name>
<gene>
    <name evidence="2" type="ORF">V6N11_076606</name>
</gene>
<feature type="compositionally biased region" description="Basic and acidic residues" evidence="1">
    <location>
        <begin position="62"/>
        <end position="74"/>
    </location>
</feature>
<organism evidence="2 3">
    <name type="scientific">Hibiscus sabdariffa</name>
    <name type="common">roselle</name>
    <dbReference type="NCBI Taxonomy" id="183260"/>
    <lineage>
        <taxon>Eukaryota</taxon>
        <taxon>Viridiplantae</taxon>
        <taxon>Streptophyta</taxon>
        <taxon>Embryophyta</taxon>
        <taxon>Tracheophyta</taxon>
        <taxon>Spermatophyta</taxon>
        <taxon>Magnoliopsida</taxon>
        <taxon>eudicotyledons</taxon>
        <taxon>Gunneridae</taxon>
        <taxon>Pentapetalae</taxon>
        <taxon>rosids</taxon>
        <taxon>malvids</taxon>
        <taxon>Malvales</taxon>
        <taxon>Malvaceae</taxon>
        <taxon>Malvoideae</taxon>
        <taxon>Hibiscus</taxon>
    </lineage>
</organism>
<feature type="compositionally biased region" description="Basic and acidic residues" evidence="1">
    <location>
        <begin position="153"/>
        <end position="170"/>
    </location>
</feature>
<feature type="compositionally biased region" description="Acidic residues" evidence="1">
    <location>
        <begin position="171"/>
        <end position="180"/>
    </location>
</feature>
<sequence length="180" mass="19801">MKCNIKTPMWQIRLQPNSKIWQFNTKGKQELRNPIAPKERHDCQYGVVEKVEEGQLPGPENGEDRTEHVEKTGEVEDVGPEEDAPGGTGSEGETEEPLEWGLRTAPEPLGLIDFRGGREEDPREDYGRDDAHHEAMQRRDRAEGDGAAASDEEAQKEVDEGGDDEVKGDGGDEEGPGGAP</sequence>